<accession>A0ACC2N736</accession>
<organism evidence="1 2">
    <name type="scientific">Eretmocerus hayati</name>
    <dbReference type="NCBI Taxonomy" id="131215"/>
    <lineage>
        <taxon>Eukaryota</taxon>
        <taxon>Metazoa</taxon>
        <taxon>Ecdysozoa</taxon>
        <taxon>Arthropoda</taxon>
        <taxon>Hexapoda</taxon>
        <taxon>Insecta</taxon>
        <taxon>Pterygota</taxon>
        <taxon>Neoptera</taxon>
        <taxon>Endopterygota</taxon>
        <taxon>Hymenoptera</taxon>
        <taxon>Apocrita</taxon>
        <taxon>Proctotrupomorpha</taxon>
        <taxon>Chalcidoidea</taxon>
        <taxon>Aphelinidae</taxon>
        <taxon>Aphelininae</taxon>
        <taxon>Eretmocerus</taxon>
    </lineage>
</organism>
<protein>
    <submittedName>
        <fullName evidence="1">Uncharacterized protein</fullName>
    </submittedName>
</protein>
<comment type="caution">
    <text evidence="1">The sequence shown here is derived from an EMBL/GenBank/DDBJ whole genome shotgun (WGS) entry which is preliminary data.</text>
</comment>
<dbReference type="Proteomes" id="UP001239111">
    <property type="component" value="Chromosome 4"/>
</dbReference>
<evidence type="ECO:0000313" key="2">
    <source>
        <dbReference type="Proteomes" id="UP001239111"/>
    </source>
</evidence>
<gene>
    <name evidence="1" type="ORF">QAD02_008531</name>
</gene>
<keyword evidence="2" id="KW-1185">Reference proteome</keyword>
<evidence type="ECO:0000313" key="1">
    <source>
        <dbReference type="EMBL" id="KAJ8666869.1"/>
    </source>
</evidence>
<dbReference type="EMBL" id="CM056744">
    <property type="protein sequence ID" value="KAJ8666869.1"/>
    <property type="molecule type" value="Genomic_DNA"/>
</dbReference>
<name>A0ACC2N736_9HYME</name>
<sequence length="553" mass="62676">MKPHSLKIAFCYLFIIFAKESKSDICQTCLCFSTDDSTMTMNCHRAGFSTINTLRFELMSKKYSGSLTTLDLSNNDITSLPLDIFGSTNFLKIVNLSNNLLTILDSTIFQNLKHLETLDLSNNHIEKVNLITFPNLKVLDMSHNSIGNLDVEFHKAFPLLTDLNLSHNNLDDSMNGTLTLLSNMQNLDLASNKFCSFDSEDFGLLRMLKRLNLNHNKVKSLSKHDFSNNLSHLDASFNSLATFSANFVKVKNLDIAFNVIREINPQQSSNQSSELVFLNISGNQLKTLSNFSFHKLKTLDLSYNDFTNIPSTLSEDNYPALKKLVFSGNKMTEIKFLSGLKIEYLIMQDMSLLGSIHADSFQKLRINEGDCINLTVTNNPNLSAINETAFDNLNICFLDLRHNNLSQLQPNILSSGFKAKLGVDLAGNPFHCNCSLQWMLDDLIPWLYSVNRSLLNDLRCATPGIHQGVRMVQWYGWKTKALCHSGSPMYYSQLMSIERFQNLKTVRYITLRASNSMLLILIITGTVLLVLLVLGLILKRKLSNKRKRLNRRF</sequence>
<proteinExistence type="predicted"/>
<reference evidence="1" key="1">
    <citation type="submission" date="2023-04" db="EMBL/GenBank/DDBJ databases">
        <title>A chromosome-level genome assembly of the parasitoid wasp Eretmocerus hayati.</title>
        <authorList>
            <person name="Zhong Y."/>
            <person name="Liu S."/>
            <person name="Liu Y."/>
        </authorList>
    </citation>
    <scope>NUCLEOTIDE SEQUENCE</scope>
    <source>
        <strain evidence="1">ZJU_SS_LIU_2023</strain>
    </source>
</reference>